<sequence length="77" mass="9325">MKKYDYDHLEENEVRREDQKLYKFREGNKDGIFAKEEMEWIRQTKGSGYDLGYQKVALLKEANVKSGEVHWLKRIQE</sequence>
<dbReference type="EMBL" id="BKCJ010243243">
    <property type="protein sequence ID" value="GEZ12353.1"/>
    <property type="molecule type" value="Genomic_DNA"/>
</dbReference>
<protein>
    <submittedName>
        <fullName evidence="1">Uncharacterized protein</fullName>
    </submittedName>
</protein>
<reference evidence="1" key="1">
    <citation type="journal article" date="2019" name="Sci. Rep.">
        <title>Draft genome of Tanacetum cinerariifolium, the natural source of mosquito coil.</title>
        <authorList>
            <person name="Yamashiro T."/>
            <person name="Shiraishi A."/>
            <person name="Satake H."/>
            <person name="Nakayama K."/>
        </authorList>
    </citation>
    <scope>NUCLEOTIDE SEQUENCE</scope>
</reference>
<evidence type="ECO:0000313" key="1">
    <source>
        <dbReference type="EMBL" id="GEZ12353.1"/>
    </source>
</evidence>
<dbReference type="AlphaFoldDB" id="A0A699I6N5"/>
<accession>A0A699I6N5</accession>
<comment type="caution">
    <text evidence="1">The sequence shown here is derived from an EMBL/GenBank/DDBJ whole genome shotgun (WGS) entry which is preliminary data.</text>
</comment>
<gene>
    <name evidence="1" type="ORF">Tci_484326</name>
</gene>
<organism evidence="1">
    <name type="scientific">Tanacetum cinerariifolium</name>
    <name type="common">Dalmatian daisy</name>
    <name type="synonym">Chrysanthemum cinerariifolium</name>
    <dbReference type="NCBI Taxonomy" id="118510"/>
    <lineage>
        <taxon>Eukaryota</taxon>
        <taxon>Viridiplantae</taxon>
        <taxon>Streptophyta</taxon>
        <taxon>Embryophyta</taxon>
        <taxon>Tracheophyta</taxon>
        <taxon>Spermatophyta</taxon>
        <taxon>Magnoliopsida</taxon>
        <taxon>eudicotyledons</taxon>
        <taxon>Gunneridae</taxon>
        <taxon>Pentapetalae</taxon>
        <taxon>asterids</taxon>
        <taxon>campanulids</taxon>
        <taxon>Asterales</taxon>
        <taxon>Asteraceae</taxon>
        <taxon>Asteroideae</taxon>
        <taxon>Anthemideae</taxon>
        <taxon>Anthemidinae</taxon>
        <taxon>Tanacetum</taxon>
    </lineage>
</organism>
<proteinExistence type="predicted"/>
<name>A0A699I6N5_TANCI</name>